<dbReference type="GO" id="GO:0046983">
    <property type="term" value="F:protein dimerization activity"/>
    <property type="evidence" value="ECO:0007669"/>
    <property type="project" value="InterPro"/>
</dbReference>
<reference evidence="3" key="1">
    <citation type="journal article" date="2013" name="Nature">
        <title>Draft genome of the wheat A-genome progenitor Triticum urartu.</title>
        <authorList>
            <person name="Ling H.Q."/>
            <person name="Zhao S."/>
            <person name="Liu D."/>
            <person name="Wang J."/>
            <person name="Sun H."/>
            <person name="Zhang C."/>
            <person name="Fan H."/>
            <person name="Li D."/>
            <person name="Dong L."/>
            <person name="Tao Y."/>
            <person name="Gao C."/>
            <person name="Wu H."/>
            <person name="Li Y."/>
            <person name="Cui Y."/>
            <person name="Guo X."/>
            <person name="Zheng S."/>
            <person name="Wang B."/>
            <person name="Yu K."/>
            <person name="Liang Q."/>
            <person name="Yang W."/>
            <person name="Lou X."/>
            <person name="Chen J."/>
            <person name="Feng M."/>
            <person name="Jian J."/>
            <person name="Zhang X."/>
            <person name="Luo G."/>
            <person name="Jiang Y."/>
            <person name="Liu J."/>
            <person name="Wang Z."/>
            <person name="Sha Y."/>
            <person name="Zhang B."/>
            <person name="Wu H."/>
            <person name="Tang D."/>
            <person name="Shen Q."/>
            <person name="Xue P."/>
            <person name="Zou S."/>
            <person name="Wang X."/>
            <person name="Liu X."/>
            <person name="Wang F."/>
            <person name="Yang Y."/>
            <person name="An X."/>
            <person name="Dong Z."/>
            <person name="Zhang K."/>
            <person name="Zhang X."/>
            <person name="Luo M.C."/>
            <person name="Dvorak J."/>
            <person name="Tong Y."/>
            <person name="Wang J."/>
            <person name="Yang H."/>
            <person name="Li Z."/>
            <person name="Wang D."/>
            <person name="Zhang A."/>
            <person name="Wang J."/>
        </authorList>
    </citation>
    <scope>NUCLEOTIDE SEQUENCE</scope>
    <source>
        <strain evidence="3">cv. G1812</strain>
    </source>
</reference>
<dbReference type="InterPro" id="IPR012337">
    <property type="entry name" value="RNaseH-like_sf"/>
</dbReference>
<evidence type="ECO:0000259" key="1">
    <source>
        <dbReference type="Pfam" id="PF05699"/>
    </source>
</evidence>
<evidence type="ECO:0000313" key="2">
    <source>
        <dbReference type="EnsemblPlants" id="TuG1812G0100004591.01.T01"/>
    </source>
</evidence>
<feature type="domain" description="HAT C-terminal dimerisation" evidence="1">
    <location>
        <begin position="32"/>
        <end position="107"/>
    </location>
</feature>
<organism evidence="2 3">
    <name type="scientific">Triticum urartu</name>
    <name type="common">Red wild einkorn</name>
    <name type="synonym">Crithodium urartu</name>
    <dbReference type="NCBI Taxonomy" id="4572"/>
    <lineage>
        <taxon>Eukaryota</taxon>
        <taxon>Viridiplantae</taxon>
        <taxon>Streptophyta</taxon>
        <taxon>Embryophyta</taxon>
        <taxon>Tracheophyta</taxon>
        <taxon>Spermatophyta</taxon>
        <taxon>Magnoliopsida</taxon>
        <taxon>Liliopsida</taxon>
        <taxon>Poales</taxon>
        <taxon>Poaceae</taxon>
        <taxon>BOP clade</taxon>
        <taxon>Pooideae</taxon>
        <taxon>Triticodae</taxon>
        <taxon>Triticeae</taxon>
        <taxon>Triticinae</taxon>
        <taxon>Triticum</taxon>
    </lineage>
</organism>
<reference evidence="2" key="3">
    <citation type="submission" date="2022-06" db="UniProtKB">
        <authorList>
            <consortium name="EnsemblPlants"/>
        </authorList>
    </citation>
    <scope>IDENTIFICATION</scope>
</reference>
<dbReference type="AlphaFoldDB" id="A0A8R7P814"/>
<dbReference type="EnsemblPlants" id="TuG1812G0100004591.01.T01">
    <property type="protein sequence ID" value="TuG1812G0100004591.01.T01"/>
    <property type="gene ID" value="TuG1812G0100004591.01"/>
</dbReference>
<dbReference type="Pfam" id="PF05699">
    <property type="entry name" value="Dimer_Tnp_hAT"/>
    <property type="match status" value="1"/>
</dbReference>
<dbReference type="Gramene" id="TuG1812G0100004591.01.T01">
    <property type="protein sequence ID" value="TuG1812G0100004591.01.T01"/>
    <property type="gene ID" value="TuG1812G0100004591.01"/>
</dbReference>
<protein>
    <recommendedName>
        <fullName evidence="1">HAT C-terminal dimerisation domain-containing protein</fullName>
    </recommendedName>
</protein>
<reference evidence="2" key="2">
    <citation type="submission" date="2018-03" db="EMBL/GenBank/DDBJ databases">
        <title>The Triticum urartu genome reveals the dynamic nature of wheat genome evolution.</title>
        <authorList>
            <person name="Ling H."/>
            <person name="Ma B."/>
            <person name="Shi X."/>
            <person name="Liu H."/>
            <person name="Dong L."/>
            <person name="Sun H."/>
            <person name="Cao Y."/>
            <person name="Gao Q."/>
            <person name="Zheng S."/>
            <person name="Li Y."/>
            <person name="Yu Y."/>
            <person name="Du H."/>
            <person name="Qi M."/>
            <person name="Li Y."/>
            <person name="Yu H."/>
            <person name="Cui Y."/>
            <person name="Wang N."/>
            <person name="Chen C."/>
            <person name="Wu H."/>
            <person name="Zhao Y."/>
            <person name="Zhang J."/>
            <person name="Li Y."/>
            <person name="Zhou W."/>
            <person name="Zhang B."/>
            <person name="Hu W."/>
            <person name="Eijk M."/>
            <person name="Tang J."/>
            <person name="Witsenboer H."/>
            <person name="Zhao S."/>
            <person name="Li Z."/>
            <person name="Zhang A."/>
            <person name="Wang D."/>
            <person name="Liang C."/>
        </authorList>
    </citation>
    <scope>NUCLEOTIDE SEQUENCE [LARGE SCALE GENOMIC DNA]</scope>
    <source>
        <strain evidence="2">cv. G1812</strain>
    </source>
</reference>
<keyword evidence="3" id="KW-1185">Reference proteome</keyword>
<proteinExistence type="predicted"/>
<evidence type="ECO:0000313" key="3">
    <source>
        <dbReference type="Proteomes" id="UP000015106"/>
    </source>
</evidence>
<name>A0A8R7P814_TRIUA</name>
<dbReference type="SUPFAM" id="SSF53098">
    <property type="entry name" value="Ribonuclease H-like"/>
    <property type="match status" value="1"/>
</dbReference>
<dbReference type="Proteomes" id="UP000015106">
    <property type="component" value="Chromosome 1"/>
</dbReference>
<dbReference type="InterPro" id="IPR008906">
    <property type="entry name" value="HATC_C_dom"/>
</dbReference>
<sequence>MGKMVEDVRLQDKITDELKAYQGEEGSFGRDIAKRQRKNKNFDPADWWSNHGSSAPNFRVLAMRILSLTCSSSACERNFSVFQQIHTKRRSRLLHDKMRDLVFIKFNSKLKEKRGMKNRDPIEDHTFVDVVEDEGNEWITGVVSVEGVQTGVEPEDVQVAQSTSRRSCSIKKKDSVSIS</sequence>
<accession>A0A8R7P814</accession>